<dbReference type="KEGG" id="eha:Ethha_2430"/>
<dbReference type="EMBL" id="CP002400">
    <property type="protein sequence ID" value="ADU27925.1"/>
    <property type="molecule type" value="Genomic_DNA"/>
</dbReference>
<dbReference type="HOGENOM" id="CLU_2219131_0_0_9"/>
<organism evidence="1 2">
    <name type="scientific">Ethanoligenens harbinense (strain DSM 18485 / JCM 12961 / CGMCC 1.5033 / YUAN-3)</name>
    <dbReference type="NCBI Taxonomy" id="663278"/>
    <lineage>
        <taxon>Bacteria</taxon>
        <taxon>Bacillati</taxon>
        <taxon>Bacillota</taxon>
        <taxon>Clostridia</taxon>
        <taxon>Eubacteriales</taxon>
        <taxon>Oscillospiraceae</taxon>
        <taxon>Ethanoligenens</taxon>
    </lineage>
</organism>
<evidence type="ECO:0000313" key="2">
    <source>
        <dbReference type="Proteomes" id="UP000001551"/>
    </source>
</evidence>
<keyword evidence="2" id="KW-1185">Reference proteome</keyword>
<dbReference type="Proteomes" id="UP000001551">
    <property type="component" value="Chromosome"/>
</dbReference>
<sequence>MMEYKLFELQSLKTYEKDIAAHGCGYWSVCMEHGHSCPCASTSAVMQGFSLDTWVSLLSEMEHVAEDAEKEDRKFLLDHGCTFEQYVKNGCKDEPDNDYPWPSDND</sequence>
<accession>E6U5B2</accession>
<gene>
    <name evidence="1" type="ordered locus">Ethha_2430</name>
</gene>
<reference evidence="1 2" key="1">
    <citation type="submission" date="2010-12" db="EMBL/GenBank/DDBJ databases">
        <title>Complete sequence of Ethanoligenens harbinense YUAN-3.</title>
        <authorList>
            <person name="Lucas S."/>
            <person name="Copeland A."/>
            <person name="Lapidus A."/>
            <person name="Cheng J.-F."/>
            <person name="Bruce D."/>
            <person name="Goodwin L."/>
            <person name="Pitluck S."/>
            <person name="Chertkov O."/>
            <person name="Misra M."/>
            <person name="Detter J.C."/>
            <person name="Han C."/>
            <person name="Tapia R."/>
            <person name="Land M."/>
            <person name="Hauser L."/>
            <person name="Jeffries C."/>
            <person name="Kyrpides N."/>
            <person name="Ivanova N."/>
            <person name="Mikhailova N."/>
            <person name="Wang A."/>
            <person name="Mouttaki H."/>
            <person name="He Z."/>
            <person name="Zhou J."/>
            <person name="Hemme C.L."/>
            <person name="Woyke T."/>
        </authorList>
    </citation>
    <scope>NUCLEOTIDE SEQUENCE [LARGE SCALE GENOMIC DNA]</scope>
    <source>
        <strain evidence="2">DSM 18485 / JCM 12961 / CGMCC 1.5033 / YUAN-3</strain>
    </source>
</reference>
<evidence type="ECO:0000313" key="1">
    <source>
        <dbReference type="EMBL" id="ADU27925.1"/>
    </source>
</evidence>
<dbReference type="AlphaFoldDB" id="E6U5B2"/>
<dbReference type="RefSeq" id="WP_013486268.1">
    <property type="nucleotide sequence ID" value="NC_014828.1"/>
</dbReference>
<name>E6U5B2_ETHHY</name>
<dbReference type="STRING" id="663278.Ethha_2430"/>
<proteinExistence type="predicted"/>
<protein>
    <submittedName>
        <fullName evidence="1">Uncharacterized protein</fullName>
    </submittedName>
</protein>